<keyword evidence="12" id="KW-0175">Coiled coil</keyword>
<dbReference type="Gene3D" id="3.40.50.2300">
    <property type="match status" value="2"/>
</dbReference>
<dbReference type="EMBL" id="FNBP01000001">
    <property type="protein sequence ID" value="SDF07223.1"/>
    <property type="molecule type" value="Genomic_DNA"/>
</dbReference>
<comment type="catalytic activity">
    <reaction evidence="1">
        <text>ATP + protein L-histidine = ADP + protein N-phospho-L-histidine.</text>
        <dbReference type="EC" id="2.7.13.3"/>
    </reaction>
</comment>
<dbReference type="CDD" id="cd16922">
    <property type="entry name" value="HATPase_EvgS-ArcB-TorS-like"/>
    <property type="match status" value="1"/>
</dbReference>
<keyword evidence="17" id="KW-1185">Reference proteome</keyword>
<evidence type="ECO:0000259" key="14">
    <source>
        <dbReference type="PROSITE" id="PS50109"/>
    </source>
</evidence>
<comment type="subunit">
    <text evidence="9">At low DSF concentrations, interacts with RpfF.</text>
</comment>
<dbReference type="InterPro" id="IPR005467">
    <property type="entry name" value="His_kinase_dom"/>
</dbReference>
<evidence type="ECO:0000256" key="11">
    <source>
        <dbReference type="PROSITE-ProRule" id="PRU00169"/>
    </source>
</evidence>
<name>A0A1G7I3P2_9RHOB</name>
<feature type="modified residue" description="4-aspartylphosphate" evidence="11">
    <location>
        <position position="650"/>
    </location>
</feature>
<sequence>MSLAQKLTEERRSRLAAERMLELKQAELFAANRKLGEHAQQLTEEIVETRAEVETIRDENQRVKSDLTAANQRIALTERRLWQSIDAIKDGFALFNGDNNLIMANRSYLHVFDGLEMVKPGINIVTILQLLTDEGIVNTGEMAPRVWRQRLIERLQQPVPESTVIRLWNGKYIKLVNQRGAGGDLVSLCLDITATVEYEEQLKEARSVAESANRAKSSFLANMSHEIRTPMNGVVGMADVLTDTGLSAEQKLYVDTIKNSGEALLVIINDVLDYSKIEARKLELHPEPFDLERIIQEILMLLQPSARDKGIDLLLDYDLFLPTQLIGDPGRLRQVLTNLIGNAVKFTARGYVLVRVTGVPGEAGGPTDVHVSIEDTGIGIPADMVGHIFGEFNQVENERNRQFDGTGLGLAISQRLIDLMGGEIWVTSEEGVGSNFGFQVALTPSGAAPLPHPTLPEGLKHVLVVDDIEANRTILERQIGHLGVSVTCCENGAQALERLDDSVDLILTDHHMPGMDGLEMTSHLRAQGNETPVIMLSSNLGAVEGNPARKHLLGLMQKPVPRQSLMARLGALAMEPSNPSQQAAPIAKAPTLQTPRQRAMRILAAEDNKTNQLVFRKMIKDLDVDLTFANNGEEAIARFRTIQPDLIFMDISMPRMDGKQATTAIRALEAKSGGHVPIVALTAHAMDGDDKGILAAGLDHYLTKPLRKPQIIERILAAHPPDARAPMPPDTEPVKETADQLDG</sequence>
<dbReference type="AlphaFoldDB" id="A0A1G7I3P2"/>
<organism evidence="16 17">
    <name type="scientific">Sulfitobacter delicatus</name>
    <dbReference type="NCBI Taxonomy" id="218672"/>
    <lineage>
        <taxon>Bacteria</taxon>
        <taxon>Pseudomonadati</taxon>
        <taxon>Pseudomonadota</taxon>
        <taxon>Alphaproteobacteria</taxon>
        <taxon>Rhodobacterales</taxon>
        <taxon>Roseobacteraceae</taxon>
        <taxon>Sulfitobacter</taxon>
    </lineage>
</organism>
<dbReference type="RefSeq" id="WP_093738430.1">
    <property type="nucleotide sequence ID" value="NZ_FNBP01000001.1"/>
</dbReference>
<evidence type="ECO:0000256" key="5">
    <source>
        <dbReference type="ARBA" id="ARBA00022741"/>
    </source>
</evidence>
<protein>
    <recommendedName>
        <fullName evidence="10">Sensory/regulatory protein RpfC</fullName>
        <ecNumber evidence="2">2.7.13.3</ecNumber>
    </recommendedName>
</protein>
<dbReference type="SUPFAM" id="SSF55874">
    <property type="entry name" value="ATPase domain of HSP90 chaperone/DNA topoisomerase II/histidine kinase"/>
    <property type="match status" value="1"/>
</dbReference>
<evidence type="ECO:0000256" key="13">
    <source>
        <dbReference type="SAM" id="MobiDB-lite"/>
    </source>
</evidence>
<evidence type="ECO:0000256" key="3">
    <source>
        <dbReference type="ARBA" id="ARBA00022553"/>
    </source>
</evidence>
<keyword evidence="8" id="KW-0902">Two-component regulatory system</keyword>
<evidence type="ECO:0000256" key="12">
    <source>
        <dbReference type="SAM" id="Coils"/>
    </source>
</evidence>
<evidence type="ECO:0000313" key="17">
    <source>
        <dbReference type="Proteomes" id="UP000199399"/>
    </source>
</evidence>
<dbReference type="PANTHER" id="PTHR45339">
    <property type="entry name" value="HYBRID SIGNAL TRANSDUCTION HISTIDINE KINASE J"/>
    <property type="match status" value="1"/>
</dbReference>
<keyword evidence="7" id="KW-0067">ATP-binding</keyword>
<evidence type="ECO:0000256" key="10">
    <source>
        <dbReference type="ARBA" id="ARBA00068150"/>
    </source>
</evidence>
<dbReference type="InterPro" id="IPR004358">
    <property type="entry name" value="Sig_transdc_His_kin-like_C"/>
</dbReference>
<dbReference type="Gene3D" id="3.30.565.10">
    <property type="entry name" value="Histidine kinase-like ATPase, C-terminal domain"/>
    <property type="match status" value="1"/>
</dbReference>
<dbReference type="InterPro" id="IPR036097">
    <property type="entry name" value="HisK_dim/P_sf"/>
</dbReference>
<evidence type="ECO:0000256" key="6">
    <source>
        <dbReference type="ARBA" id="ARBA00022777"/>
    </source>
</evidence>
<dbReference type="Pfam" id="PF02518">
    <property type="entry name" value="HATPase_c"/>
    <property type="match status" value="1"/>
</dbReference>
<feature type="domain" description="Response regulatory" evidence="15">
    <location>
        <begin position="461"/>
        <end position="573"/>
    </location>
</feature>
<dbReference type="STRING" id="218672.SAMN04489759_101295"/>
<feature type="modified residue" description="4-aspartylphosphate" evidence="11">
    <location>
        <position position="509"/>
    </location>
</feature>
<dbReference type="SUPFAM" id="SSF52172">
    <property type="entry name" value="CheY-like"/>
    <property type="match status" value="2"/>
</dbReference>
<dbReference type="PROSITE" id="PS50109">
    <property type="entry name" value="HIS_KIN"/>
    <property type="match status" value="1"/>
</dbReference>
<keyword evidence="3 11" id="KW-0597">Phosphoprotein</keyword>
<gene>
    <name evidence="16" type="ORF">SAMN04489759_101295</name>
</gene>
<dbReference type="PANTHER" id="PTHR45339:SF1">
    <property type="entry name" value="HYBRID SIGNAL TRANSDUCTION HISTIDINE KINASE J"/>
    <property type="match status" value="1"/>
</dbReference>
<dbReference type="InterPro" id="IPR003661">
    <property type="entry name" value="HisK_dim/P_dom"/>
</dbReference>
<dbReference type="SMART" id="SM00448">
    <property type="entry name" value="REC"/>
    <property type="match status" value="2"/>
</dbReference>
<dbReference type="FunFam" id="1.10.287.130:FF:000002">
    <property type="entry name" value="Two-component osmosensing histidine kinase"/>
    <property type="match status" value="1"/>
</dbReference>
<keyword evidence="6" id="KW-0418">Kinase</keyword>
<dbReference type="Pfam" id="PF12860">
    <property type="entry name" value="PAS_7"/>
    <property type="match status" value="1"/>
</dbReference>
<dbReference type="CDD" id="cd00082">
    <property type="entry name" value="HisKA"/>
    <property type="match status" value="1"/>
</dbReference>
<dbReference type="PROSITE" id="PS50110">
    <property type="entry name" value="RESPONSE_REGULATORY"/>
    <property type="match status" value="2"/>
</dbReference>
<dbReference type="OrthoDB" id="9801651at2"/>
<dbReference type="Pfam" id="PF00072">
    <property type="entry name" value="Response_reg"/>
    <property type="match status" value="2"/>
</dbReference>
<dbReference type="Proteomes" id="UP000199399">
    <property type="component" value="Unassembled WGS sequence"/>
</dbReference>
<feature type="domain" description="Histidine kinase" evidence="14">
    <location>
        <begin position="222"/>
        <end position="444"/>
    </location>
</feature>
<feature type="coiled-coil region" evidence="12">
    <location>
        <begin position="32"/>
        <end position="80"/>
    </location>
</feature>
<keyword evidence="5" id="KW-0547">Nucleotide-binding</keyword>
<dbReference type="InterPro" id="IPR001789">
    <property type="entry name" value="Sig_transdc_resp-reg_receiver"/>
</dbReference>
<accession>A0A1G7I3P2</accession>
<dbReference type="GO" id="GO:0000155">
    <property type="term" value="F:phosphorelay sensor kinase activity"/>
    <property type="evidence" value="ECO:0007669"/>
    <property type="project" value="InterPro"/>
</dbReference>
<dbReference type="CDD" id="cd17546">
    <property type="entry name" value="REC_hyHK_CKI1_RcsC-like"/>
    <property type="match status" value="2"/>
</dbReference>
<dbReference type="Pfam" id="PF00512">
    <property type="entry name" value="HisKA"/>
    <property type="match status" value="1"/>
</dbReference>
<dbReference type="InterPro" id="IPR003594">
    <property type="entry name" value="HATPase_dom"/>
</dbReference>
<evidence type="ECO:0000313" key="16">
    <source>
        <dbReference type="EMBL" id="SDF07223.1"/>
    </source>
</evidence>
<dbReference type="SMART" id="SM00387">
    <property type="entry name" value="HATPase_c"/>
    <property type="match status" value="1"/>
</dbReference>
<keyword evidence="4" id="KW-0808">Transferase</keyword>
<evidence type="ECO:0000256" key="9">
    <source>
        <dbReference type="ARBA" id="ARBA00064003"/>
    </source>
</evidence>
<dbReference type="FunFam" id="3.30.565.10:FF:000010">
    <property type="entry name" value="Sensor histidine kinase RcsC"/>
    <property type="match status" value="1"/>
</dbReference>
<dbReference type="InterPro" id="IPR036890">
    <property type="entry name" value="HATPase_C_sf"/>
</dbReference>
<dbReference type="GO" id="GO:0005524">
    <property type="term" value="F:ATP binding"/>
    <property type="evidence" value="ECO:0007669"/>
    <property type="project" value="UniProtKB-KW"/>
</dbReference>
<dbReference type="PRINTS" id="PR00344">
    <property type="entry name" value="BCTRLSENSOR"/>
</dbReference>
<reference evidence="17" key="1">
    <citation type="submission" date="2016-10" db="EMBL/GenBank/DDBJ databases">
        <authorList>
            <person name="Varghese N."/>
            <person name="Submissions S."/>
        </authorList>
    </citation>
    <scope>NUCLEOTIDE SEQUENCE [LARGE SCALE GENOMIC DNA]</scope>
    <source>
        <strain evidence="17">DSM 16477</strain>
    </source>
</reference>
<dbReference type="EC" id="2.7.13.3" evidence="2"/>
<evidence type="ECO:0000256" key="1">
    <source>
        <dbReference type="ARBA" id="ARBA00000085"/>
    </source>
</evidence>
<dbReference type="SUPFAM" id="SSF47384">
    <property type="entry name" value="Homodimeric domain of signal transducing histidine kinase"/>
    <property type="match status" value="1"/>
</dbReference>
<evidence type="ECO:0000259" key="15">
    <source>
        <dbReference type="PROSITE" id="PS50110"/>
    </source>
</evidence>
<evidence type="ECO:0000256" key="7">
    <source>
        <dbReference type="ARBA" id="ARBA00022840"/>
    </source>
</evidence>
<evidence type="ECO:0000256" key="4">
    <source>
        <dbReference type="ARBA" id="ARBA00022679"/>
    </source>
</evidence>
<dbReference type="SMART" id="SM00388">
    <property type="entry name" value="HisKA"/>
    <property type="match status" value="1"/>
</dbReference>
<feature type="compositionally biased region" description="Basic and acidic residues" evidence="13">
    <location>
        <begin position="732"/>
        <end position="743"/>
    </location>
</feature>
<evidence type="ECO:0000256" key="2">
    <source>
        <dbReference type="ARBA" id="ARBA00012438"/>
    </source>
</evidence>
<dbReference type="Gene3D" id="1.10.287.130">
    <property type="match status" value="1"/>
</dbReference>
<feature type="region of interest" description="Disordered" evidence="13">
    <location>
        <begin position="719"/>
        <end position="743"/>
    </location>
</feature>
<dbReference type="InterPro" id="IPR011006">
    <property type="entry name" value="CheY-like_superfamily"/>
</dbReference>
<proteinExistence type="predicted"/>
<evidence type="ECO:0000256" key="8">
    <source>
        <dbReference type="ARBA" id="ARBA00023012"/>
    </source>
</evidence>
<feature type="domain" description="Response regulatory" evidence="15">
    <location>
        <begin position="601"/>
        <end position="719"/>
    </location>
</feature>